<sequence>MADIYENAHVTVAVTFAKDSNVGLFSSTLPVVRRLDKHPHLHVKCRSHFHSEDASEDRIWRLGTDQLRNALSHPWGHEVGDLTTQWQKLIAEYTELQLTYGSDRLSVIAALADRVSRLRKADDVYIARIWKNSILLDLMWSTASSETRPMPSAPSGSWASTHNAKTDWVTTPWPIDFAKVISLDYASVSAPHVGEVINASIVLRAPVIPLTGVNLIYQPRQKPWEHDKWLSDFLRSSPFGKSFQRHNFGIHTSILSRDYDLTTADPPYQHGHIVELLVMGEREREYGSLSLCGLAVRQIQDKPVAYERIGFVSVMLFRVEQPGEIDMDITVTKLDLWESSIDDLIHSLPVKQVKIF</sequence>
<gene>
    <name evidence="1" type="ORF">G6011_09395</name>
</gene>
<dbReference type="PANTHER" id="PTHR33112:SF9">
    <property type="entry name" value="HETEROKARYON INCOMPATIBILITY DOMAIN-CONTAINING PROTEIN"/>
    <property type="match status" value="1"/>
</dbReference>
<comment type="caution">
    <text evidence="1">The sequence shown here is derived from an EMBL/GenBank/DDBJ whole genome shotgun (WGS) entry which is preliminary data.</text>
</comment>
<accession>A0AAD4IAY7</accession>
<protein>
    <recommendedName>
        <fullName evidence="3">Heterokaryon incompatibility protein</fullName>
    </recommendedName>
</protein>
<name>A0AAD4IAY7_9PLEO</name>
<dbReference type="EMBL" id="JAANER010000004">
    <property type="protein sequence ID" value="KAG9191307.1"/>
    <property type="molecule type" value="Genomic_DNA"/>
</dbReference>
<dbReference type="PANTHER" id="PTHR33112">
    <property type="entry name" value="DOMAIN PROTEIN, PUTATIVE-RELATED"/>
    <property type="match status" value="1"/>
</dbReference>
<evidence type="ECO:0000313" key="1">
    <source>
        <dbReference type="EMBL" id="KAG9191307.1"/>
    </source>
</evidence>
<organism evidence="1 2">
    <name type="scientific">Alternaria panax</name>
    <dbReference type="NCBI Taxonomy" id="48097"/>
    <lineage>
        <taxon>Eukaryota</taxon>
        <taxon>Fungi</taxon>
        <taxon>Dikarya</taxon>
        <taxon>Ascomycota</taxon>
        <taxon>Pezizomycotina</taxon>
        <taxon>Dothideomycetes</taxon>
        <taxon>Pleosporomycetidae</taxon>
        <taxon>Pleosporales</taxon>
        <taxon>Pleosporineae</taxon>
        <taxon>Pleosporaceae</taxon>
        <taxon>Alternaria</taxon>
        <taxon>Alternaria sect. Panax</taxon>
    </lineage>
</organism>
<evidence type="ECO:0008006" key="3">
    <source>
        <dbReference type="Google" id="ProtNLM"/>
    </source>
</evidence>
<keyword evidence="2" id="KW-1185">Reference proteome</keyword>
<evidence type="ECO:0000313" key="2">
    <source>
        <dbReference type="Proteomes" id="UP001199106"/>
    </source>
</evidence>
<proteinExistence type="predicted"/>
<reference evidence="1" key="1">
    <citation type="submission" date="2021-07" db="EMBL/GenBank/DDBJ databases">
        <title>Genome Resource of American Ginseng Black Spot Pathogen Alternaria panax.</title>
        <authorList>
            <person name="Qiu C."/>
            <person name="Wang W."/>
            <person name="Liu Z."/>
        </authorList>
    </citation>
    <scope>NUCLEOTIDE SEQUENCE</scope>
    <source>
        <strain evidence="1">BNCC115425</strain>
    </source>
</reference>
<dbReference type="AlphaFoldDB" id="A0AAD4IAY7"/>
<dbReference type="Proteomes" id="UP001199106">
    <property type="component" value="Unassembled WGS sequence"/>
</dbReference>